<evidence type="ECO:0000313" key="2">
    <source>
        <dbReference type="EMBL" id="SHM24314.1"/>
    </source>
</evidence>
<evidence type="ECO:0000256" key="1">
    <source>
        <dbReference type="SAM" id="Phobius"/>
    </source>
</evidence>
<proteinExistence type="predicted"/>
<evidence type="ECO:0000313" key="3">
    <source>
        <dbReference type="Proteomes" id="UP000184388"/>
    </source>
</evidence>
<comment type="caution">
    <text evidence="2">The sequence shown here is derived from an EMBL/GenBank/DDBJ whole genome shotgun (WGS) entry which is preliminary data.</text>
</comment>
<dbReference type="AlphaFoldDB" id="A0A9X8MXX4"/>
<gene>
    <name evidence="2" type="ORF">SAMN05216268_109228</name>
</gene>
<organism evidence="2 3">
    <name type="scientific">Streptomyces yunnanensis</name>
    <dbReference type="NCBI Taxonomy" id="156453"/>
    <lineage>
        <taxon>Bacteria</taxon>
        <taxon>Bacillati</taxon>
        <taxon>Actinomycetota</taxon>
        <taxon>Actinomycetes</taxon>
        <taxon>Kitasatosporales</taxon>
        <taxon>Streptomycetaceae</taxon>
        <taxon>Streptomyces</taxon>
    </lineage>
</organism>
<name>A0A9X8MXX4_9ACTN</name>
<dbReference type="Proteomes" id="UP000184388">
    <property type="component" value="Unassembled WGS sequence"/>
</dbReference>
<dbReference type="EMBL" id="FRBK01000009">
    <property type="protein sequence ID" value="SHM24314.1"/>
    <property type="molecule type" value="Genomic_DNA"/>
</dbReference>
<keyword evidence="1" id="KW-1133">Transmembrane helix</keyword>
<keyword evidence="1" id="KW-0472">Membrane</keyword>
<keyword evidence="1" id="KW-0812">Transmembrane</keyword>
<accession>A0A9X8MXX4</accession>
<sequence>MIDVAAAANEMEIPEEGAIFAVATPVLATPAAFMGGIAISSAVVGAFEAGRNG</sequence>
<reference evidence="3" key="1">
    <citation type="submission" date="2016-11" db="EMBL/GenBank/DDBJ databases">
        <authorList>
            <person name="Jaros S."/>
            <person name="Januszkiewicz K."/>
            <person name="Wedrychowicz H."/>
        </authorList>
    </citation>
    <scope>NUCLEOTIDE SEQUENCE [LARGE SCALE GENOMIC DNA]</scope>
    <source>
        <strain evidence="3">CGMCC 4.3555</strain>
    </source>
</reference>
<protein>
    <submittedName>
        <fullName evidence="2">Uncharacterized protein</fullName>
    </submittedName>
</protein>
<feature type="transmembrane region" description="Helical" evidence="1">
    <location>
        <begin position="18"/>
        <end position="47"/>
    </location>
</feature>
<dbReference type="RefSeq" id="WP_167390766.1">
    <property type="nucleotide sequence ID" value="NZ_FRBK01000009.1"/>
</dbReference>